<dbReference type="Proteomes" id="UP000192920">
    <property type="component" value="Unassembled WGS sequence"/>
</dbReference>
<dbReference type="AlphaFoldDB" id="A0A1Y6BDC4"/>
<dbReference type="STRING" id="1123014.SAMN02745746_00302"/>
<sequence>MMTAKASAAMDWLFEQAIRDHSVLGGGASCTVTRKAEGDVAAEDGPRQLVVLNMSSYLFRIVALFDFDNAAATTAHLAGQARGGDRALDDQAQFDTYAEFVNMVCGAVNRGLCAEFLHAGMSTPFRLESSCARYLSVLNPTRVQCFAVEVDDGMRFDVTVCVCLANGTTLDFDVDRREPEREPAGELELF</sequence>
<accession>A0A1Y6BDC4</accession>
<dbReference type="RefSeq" id="WP_085274683.1">
    <property type="nucleotide sequence ID" value="NZ_FXAG01000001.1"/>
</dbReference>
<organism evidence="1 2">
    <name type="scientific">Pseudogulbenkiania subflava DSM 22618</name>
    <dbReference type="NCBI Taxonomy" id="1123014"/>
    <lineage>
        <taxon>Bacteria</taxon>
        <taxon>Pseudomonadati</taxon>
        <taxon>Pseudomonadota</taxon>
        <taxon>Betaproteobacteria</taxon>
        <taxon>Neisseriales</taxon>
        <taxon>Chromobacteriaceae</taxon>
        <taxon>Pseudogulbenkiania</taxon>
    </lineage>
</organism>
<name>A0A1Y6BDC4_9NEIS</name>
<dbReference type="EMBL" id="FXAG01000001">
    <property type="protein sequence ID" value="SME94877.1"/>
    <property type="molecule type" value="Genomic_DNA"/>
</dbReference>
<proteinExistence type="predicted"/>
<keyword evidence="2" id="KW-1185">Reference proteome</keyword>
<gene>
    <name evidence="1" type="ORF">SAMN02745746_00302</name>
</gene>
<evidence type="ECO:0000313" key="1">
    <source>
        <dbReference type="EMBL" id="SME94877.1"/>
    </source>
</evidence>
<evidence type="ECO:0008006" key="3">
    <source>
        <dbReference type="Google" id="ProtNLM"/>
    </source>
</evidence>
<protein>
    <recommendedName>
        <fullName evidence="3">Chemotaxis phosphatase CheX-like domain-containing protein</fullName>
    </recommendedName>
</protein>
<evidence type="ECO:0000313" key="2">
    <source>
        <dbReference type="Proteomes" id="UP000192920"/>
    </source>
</evidence>
<reference evidence="2" key="1">
    <citation type="submission" date="2017-04" db="EMBL/GenBank/DDBJ databases">
        <authorList>
            <person name="Varghese N."/>
            <person name="Submissions S."/>
        </authorList>
    </citation>
    <scope>NUCLEOTIDE SEQUENCE [LARGE SCALE GENOMIC DNA]</scope>
    <source>
        <strain evidence="2">DSM 22618</strain>
    </source>
</reference>